<dbReference type="OrthoDB" id="6902891at2"/>
<dbReference type="PIRSF" id="PIRSF014972">
    <property type="entry name" value="FlK"/>
    <property type="match status" value="1"/>
</dbReference>
<dbReference type="PANTHER" id="PTHR36934">
    <property type="entry name" value="BLR0278 PROTEIN"/>
    <property type="match status" value="1"/>
</dbReference>
<evidence type="ECO:0000313" key="5">
    <source>
        <dbReference type="Proteomes" id="UP000198992"/>
    </source>
</evidence>
<sequence length="137" mass="14707">MKPVPLGAKGRFTLDVKPQHLANQFKDPTLPPVLATPVMILAMENAALNAVRSYLEPGEAAVGTAVDVRHIAATPVGQRVTAEAEVTGVDGRRLVFAVTAHDETEEIGSGTHERMVIDLGRLEQHLEAKRARSPTGR</sequence>
<feature type="active site" evidence="1">
    <location>
        <position position="70"/>
    </location>
</feature>
<dbReference type="Pfam" id="PF22636">
    <property type="entry name" value="FlK"/>
    <property type="match status" value="1"/>
</dbReference>
<evidence type="ECO:0000256" key="1">
    <source>
        <dbReference type="PIRSR" id="PIRSR014972-1"/>
    </source>
</evidence>
<dbReference type="Proteomes" id="UP000198992">
    <property type="component" value="Unassembled WGS sequence"/>
</dbReference>
<feature type="binding site" evidence="2">
    <location>
        <position position="63"/>
    </location>
    <ligand>
        <name>substrate</name>
    </ligand>
</feature>
<evidence type="ECO:0000256" key="2">
    <source>
        <dbReference type="PIRSR" id="PIRSR014972-2"/>
    </source>
</evidence>
<dbReference type="InterPro" id="IPR029069">
    <property type="entry name" value="HotDog_dom_sf"/>
</dbReference>
<evidence type="ECO:0000259" key="3">
    <source>
        <dbReference type="Pfam" id="PF22636"/>
    </source>
</evidence>
<feature type="active site" evidence="1">
    <location>
        <position position="36"/>
    </location>
</feature>
<dbReference type="InterPro" id="IPR025540">
    <property type="entry name" value="FlK"/>
</dbReference>
<gene>
    <name evidence="4" type="ORF">SAMN05444164_5640</name>
</gene>
<dbReference type="CDD" id="cd03440">
    <property type="entry name" value="hot_dog"/>
    <property type="match status" value="1"/>
</dbReference>
<feature type="domain" description="Fluoroacetyl-CoA-specific thioesterase-like" evidence="3">
    <location>
        <begin position="16"/>
        <end position="118"/>
    </location>
</feature>
<dbReference type="SUPFAM" id="SSF54637">
    <property type="entry name" value="Thioesterase/thiol ester dehydrase-isomerase"/>
    <property type="match status" value="1"/>
</dbReference>
<dbReference type="PANTHER" id="PTHR36934:SF1">
    <property type="entry name" value="THIOESTERASE DOMAIN-CONTAINING PROTEIN"/>
    <property type="match status" value="1"/>
</dbReference>
<dbReference type="RefSeq" id="WP_092122107.1">
    <property type="nucleotide sequence ID" value="NZ_FNTH01000001.1"/>
</dbReference>
<proteinExistence type="predicted"/>
<evidence type="ECO:0000313" key="4">
    <source>
        <dbReference type="EMBL" id="SED73726.1"/>
    </source>
</evidence>
<dbReference type="EMBL" id="FNTH01000001">
    <property type="protein sequence ID" value="SED73726.1"/>
    <property type="molecule type" value="Genomic_DNA"/>
</dbReference>
<feature type="active site" evidence="1">
    <location>
        <position position="44"/>
    </location>
</feature>
<accession>A0A1H5D4E7</accession>
<dbReference type="InterPro" id="IPR054485">
    <property type="entry name" value="FlK-like_dom"/>
</dbReference>
<organism evidence="4 5">
    <name type="scientific">Bradyrhizobium erythrophlei</name>
    <dbReference type="NCBI Taxonomy" id="1437360"/>
    <lineage>
        <taxon>Bacteria</taxon>
        <taxon>Pseudomonadati</taxon>
        <taxon>Pseudomonadota</taxon>
        <taxon>Alphaproteobacteria</taxon>
        <taxon>Hyphomicrobiales</taxon>
        <taxon>Nitrobacteraceae</taxon>
        <taxon>Bradyrhizobium</taxon>
    </lineage>
</organism>
<protein>
    <submittedName>
        <fullName evidence="4">Fluoroacetyl-CoA thioesterase</fullName>
    </submittedName>
</protein>
<name>A0A1H5D4E7_9BRAD</name>
<dbReference type="AlphaFoldDB" id="A0A1H5D4E7"/>
<feature type="binding site" evidence="2">
    <location>
        <position position="114"/>
    </location>
    <ligand>
        <name>substrate</name>
    </ligand>
</feature>
<feature type="binding site" evidence="2">
    <location>
        <position position="63"/>
    </location>
    <ligand>
        <name>CoA</name>
        <dbReference type="ChEBI" id="CHEBI:57287"/>
    </ligand>
</feature>
<dbReference type="Gene3D" id="3.10.129.10">
    <property type="entry name" value="Hotdog Thioesterase"/>
    <property type="match status" value="1"/>
</dbReference>
<reference evidence="4 5" key="1">
    <citation type="submission" date="2016-10" db="EMBL/GenBank/DDBJ databases">
        <authorList>
            <person name="de Groot N.N."/>
        </authorList>
    </citation>
    <scope>NUCLEOTIDE SEQUENCE [LARGE SCALE GENOMIC DNA]</scope>
    <source>
        <strain evidence="4 5">MT12</strain>
    </source>
</reference>